<dbReference type="InterPro" id="IPR011993">
    <property type="entry name" value="PH-like_dom_sf"/>
</dbReference>
<feature type="compositionally biased region" description="Pro residues" evidence="5">
    <location>
        <begin position="262"/>
        <end position="285"/>
    </location>
</feature>
<dbReference type="Pfam" id="PF00568">
    <property type="entry name" value="WH1"/>
    <property type="match status" value="1"/>
</dbReference>
<evidence type="ECO:0000313" key="9">
    <source>
        <dbReference type="Proteomes" id="UP001497525"/>
    </source>
</evidence>
<dbReference type="AlphaFoldDB" id="A0AAV2TRN4"/>
<dbReference type="GO" id="GO:0005856">
    <property type="term" value="C:cytoskeleton"/>
    <property type="evidence" value="ECO:0007669"/>
    <property type="project" value="UniProtKB-SubCell"/>
</dbReference>
<feature type="region of interest" description="Disordered" evidence="5">
    <location>
        <begin position="208"/>
        <end position="395"/>
    </location>
</feature>
<dbReference type="InterPro" id="IPR011026">
    <property type="entry name" value="WAS_C"/>
</dbReference>
<organism evidence="8 9">
    <name type="scientific">Calicophoron daubneyi</name>
    <name type="common">Rumen fluke</name>
    <name type="synonym">Paramphistomum daubneyi</name>
    <dbReference type="NCBI Taxonomy" id="300641"/>
    <lineage>
        <taxon>Eukaryota</taxon>
        <taxon>Metazoa</taxon>
        <taxon>Spiralia</taxon>
        <taxon>Lophotrochozoa</taxon>
        <taxon>Platyhelminthes</taxon>
        <taxon>Trematoda</taxon>
        <taxon>Digenea</taxon>
        <taxon>Plagiorchiida</taxon>
        <taxon>Pronocephalata</taxon>
        <taxon>Paramphistomoidea</taxon>
        <taxon>Paramphistomidae</taxon>
        <taxon>Calicophoron</taxon>
    </lineage>
</organism>
<comment type="subcellular location">
    <subcellularLocation>
        <location evidence="1">Cytoplasm</location>
        <location evidence="1">Cytoskeleton</location>
    </subcellularLocation>
</comment>
<reference evidence="8" key="1">
    <citation type="submission" date="2024-06" db="EMBL/GenBank/DDBJ databases">
        <authorList>
            <person name="Liu X."/>
            <person name="Lenzi L."/>
            <person name="Haldenby T S."/>
            <person name="Uol C."/>
        </authorList>
    </citation>
    <scope>NUCLEOTIDE SEQUENCE</scope>
</reference>
<gene>
    <name evidence="8" type="ORF">CDAUBV1_LOCUS15215</name>
</gene>
<proteinExistence type="predicted"/>
<dbReference type="InterPro" id="IPR000095">
    <property type="entry name" value="CRIB_dom"/>
</dbReference>
<feature type="compositionally biased region" description="Polar residues" evidence="5">
    <location>
        <begin position="294"/>
        <end position="327"/>
    </location>
</feature>
<dbReference type="PROSITE" id="PS50229">
    <property type="entry name" value="WH1"/>
    <property type="match status" value="1"/>
</dbReference>
<comment type="caution">
    <text evidence="8">The sequence shown here is derived from an EMBL/GenBank/DDBJ whole genome shotgun (WGS) entry which is preliminary data.</text>
</comment>
<evidence type="ECO:0000256" key="2">
    <source>
        <dbReference type="ARBA" id="ARBA00022490"/>
    </source>
</evidence>
<dbReference type="InterPro" id="IPR000697">
    <property type="entry name" value="WH1/EVH1_dom"/>
</dbReference>
<feature type="compositionally biased region" description="Pro residues" evidence="5">
    <location>
        <begin position="234"/>
        <end position="254"/>
    </location>
</feature>
<dbReference type="Proteomes" id="UP001497525">
    <property type="component" value="Unassembled WGS sequence"/>
</dbReference>
<evidence type="ECO:0000256" key="1">
    <source>
        <dbReference type="ARBA" id="ARBA00004245"/>
    </source>
</evidence>
<evidence type="ECO:0000259" key="7">
    <source>
        <dbReference type="PROSITE" id="PS50229"/>
    </source>
</evidence>
<evidence type="ECO:0000256" key="3">
    <source>
        <dbReference type="ARBA" id="ARBA00022553"/>
    </source>
</evidence>
<sequence length="395" mass="43383">MRSYYIRVYDIIERQLLFEQELYKEMQYIESLNRFHIIQADIGPVGISFSSSDEAQQFGDLVQKRLQRTARPPAAPAVVSAPLKGGISEPDRPVIPDYRLQSSKKKNGTKKKTFWSFRSESDKHKLSPSDISNPSDFRHVTHVGYDKEAEKFEISSEENEMMRNLLRAIGSEDMMNRPQDRKFVYDYVNQHGGLAEAHRQIQDLQRTSYHPQAPPSRAPAPPAPPRLPTSAPSHHPPPPPIPSCRPPVPPPPVLPGMSKPNAPTPPPPPPPPLISGGIPPPPPLIPVASDAPPHTSSDTSVKASDSPSSEQNLGVDLQSQIHAFQKSSLRKVTPGQGVGDLGTQPQQPPANGPNFNLLQSLASALDMRRQRMTAEDSESGANSDADACSDDDWNA</sequence>
<evidence type="ECO:0008006" key="10">
    <source>
        <dbReference type="Google" id="ProtNLM"/>
    </source>
</evidence>
<feature type="compositionally biased region" description="Polar residues" evidence="5">
    <location>
        <begin position="353"/>
        <end position="362"/>
    </location>
</feature>
<feature type="domain" description="WH1" evidence="7">
    <location>
        <begin position="1"/>
        <end position="69"/>
    </location>
</feature>
<protein>
    <recommendedName>
        <fullName evidence="10">Neural Wiskott-Aldrich syndrome protein</fullName>
    </recommendedName>
</protein>
<keyword evidence="2" id="KW-0963">Cytoplasm</keyword>
<dbReference type="Gene3D" id="3.90.810.10">
    <property type="entry name" value="CRIB domain"/>
    <property type="match status" value="1"/>
</dbReference>
<evidence type="ECO:0000256" key="4">
    <source>
        <dbReference type="ARBA" id="ARBA00023212"/>
    </source>
</evidence>
<dbReference type="SUPFAM" id="SSF47912">
    <property type="entry name" value="Wiscott-Aldrich syndrome protein, WASP, C-terminal domain"/>
    <property type="match status" value="1"/>
</dbReference>
<dbReference type="PANTHER" id="PTHR11202:SF36">
    <property type="entry name" value="ACTIN NUCLEATION-PROMOTING FACTOR WASL"/>
    <property type="match status" value="1"/>
</dbReference>
<dbReference type="SUPFAM" id="SSF50729">
    <property type="entry name" value="PH domain-like"/>
    <property type="match status" value="1"/>
</dbReference>
<keyword evidence="4" id="KW-0206">Cytoskeleton</keyword>
<feature type="region of interest" description="Disordered" evidence="5">
    <location>
        <begin position="73"/>
        <end position="106"/>
    </location>
</feature>
<accession>A0AAV2TRN4</accession>
<feature type="domain" description="CRIB" evidence="6">
    <location>
        <begin position="131"/>
        <end position="144"/>
    </location>
</feature>
<name>A0AAV2TRN4_CALDB</name>
<evidence type="ECO:0000259" key="6">
    <source>
        <dbReference type="PROSITE" id="PS50108"/>
    </source>
</evidence>
<feature type="compositionally biased region" description="Pro residues" evidence="5">
    <location>
        <begin position="212"/>
        <end position="227"/>
    </location>
</feature>
<keyword evidence="3" id="KW-0597">Phosphoprotein</keyword>
<evidence type="ECO:0000256" key="5">
    <source>
        <dbReference type="SAM" id="MobiDB-lite"/>
    </source>
</evidence>
<dbReference type="PANTHER" id="PTHR11202">
    <property type="entry name" value="SPROUTY-RELATED, EVH1 DOMAIN-CONTAINING PROTEIN FAMILY MEMBER"/>
    <property type="match status" value="1"/>
</dbReference>
<dbReference type="InterPro" id="IPR036936">
    <property type="entry name" value="CRIB_dom_sf"/>
</dbReference>
<dbReference type="Gene3D" id="2.30.29.30">
    <property type="entry name" value="Pleckstrin-homology domain (PH domain)/Phosphotyrosine-binding domain (PTB)"/>
    <property type="match status" value="1"/>
</dbReference>
<dbReference type="EMBL" id="CAXLJL010000689">
    <property type="protein sequence ID" value="CAL5140045.1"/>
    <property type="molecule type" value="Genomic_DNA"/>
</dbReference>
<dbReference type="Pfam" id="PF00786">
    <property type="entry name" value="PBD"/>
    <property type="match status" value="1"/>
</dbReference>
<dbReference type="GO" id="GO:0007015">
    <property type="term" value="P:actin filament organization"/>
    <property type="evidence" value="ECO:0007669"/>
    <property type="project" value="InterPro"/>
</dbReference>
<dbReference type="PROSITE" id="PS50108">
    <property type="entry name" value="CRIB"/>
    <property type="match status" value="1"/>
</dbReference>
<evidence type="ECO:0000313" key="8">
    <source>
        <dbReference type="EMBL" id="CAL5140045.1"/>
    </source>
</evidence>